<dbReference type="RefSeq" id="WP_093009635.1">
    <property type="nucleotide sequence ID" value="NZ_FOXV01000002.1"/>
</dbReference>
<evidence type="ECO:0000313" key="2">
    <source>
        <dbReference type="Proteomes" id="UP000243106"/>
    </source>
</evidence>
<organism evidence="1 2">
    <name type="scientific">Roseivivax halotolerans</name>
    <dbReference type="NCBI Taxonomy" id="93684"/>
    <lineage>
        <taxon>Bacteria</taxon>
        <taxon>Pseudomonadati</taxon>
        <taxon>Pseudomonadota</taxon>
        <taxon>Alphaproteobacteria</taxon>
        <taxon>Rhodobacterales</taxon>
        <taxon>Roseobacteraceae</taxon>
        <taxon>Roseivivax</taxon>
    </lineage>
</organism>
<name>A0A1I5WIT5_9RHOB</name>
<evidence type="ECO:0000313" key="1">
    <source>
        <dbReference type="EMBL" id="SFQ19551.1"/>
    </source>
</evidence>
<sequence>MLRPPLLLPLALAACTPAPNHLGNPLLLPVSALTTGAQNAAYNARRAEVKAVLAGTGPAVLHDANAQARLWRVAPVPVAERKDVLRDIADLPDPGSAEWIEAATVTVMVRL</sequence>
<reference evidence="2" key="1">
    <citation type="submission" date="2016-10" db="EMBL/GenBank/DDBJ databases">
        <authorList>
            <person name="Varghese N."/>
            <person name="Submissions S."/>
        </authorList>
    </citation>
    <scope>NUCLEOTIDE SEQUENCE [LARGE SCALE GENOMIC DNA]</scope>
    <source>
        <strain evidence="2">JCM 10271</strain>
    </source>
</reference>
<gene>
    <name evidence="1" type="ORF">SAMN05421853_102378</name>
</gene>
<dbReference type="PROSITE" id="PS51257">
    <property type="entry name" value="PROKAR_LIPOPROTEIN"/>
    <property type="match status" value="1"/>
</dbReference>
<dbReference type="AlphaFoldDB" id="A0A1I5WIT5"/>
<accession>A0A1I5WIT5</accession>
<protein>
    <submittedName>
        <fullName evidence="1">Uncharacterized protein</fullName>
    </submittedName>
</protein>
<keyword evidence="2" id="KW-1185">Reference proteome</keyword>
<dbReference type="EMBL" id="FOXV01000002">
    <property type="protein sequence ID" value="SFQ19551.1"/>
    <property type="molecule type" value="Genomic_DNA"/>
</dbReference>
<proteinExistence type="predicted"/>
<dbReference type="Proteomes" id="UP000243106">
    <property type="component" value="Unassembled WGS sequence"/>
</dbReference>